<dbReference type="AlphaFoldDB" id="A0A6M2BWS8"/>
<keyword evidence="4 5" id="KW-0472">Membrane</keyword>
<proteinExistence type="predicted"/>
<comment type="subcellular location">
    <subcellularLocation>
        <location evidence="1">Membrane</location>
        <topology evidence="1">Multi-pass membrane protein</topology>
    </subcellularLocation>
</comment>
<dbReference type="PANTHER" id="PTHR33507:SF3">
    <property type="entry name" value="INNER MEMBRANE PROTEIN YBBJ"/>
    <property type="match status" value="1"/>
</dbReference>
<dbReference type="EMBL" id="JAAMOW010000009">
    <property type="protein sequence ID" value="NGY06593.1"/>
    <property type="molecule type" value="Genomic_DNA"/>
</dbReference>
<reference evidence="7 8" key="1">
    <citation type="journal article" date="2014" name="Int. J. Syst. Evol. Microbiol.">
        <title>Solimonas terrae sp. nov., isolated from soil.</title>
        <authorList>
            <person name="Kim S.J."/>
            <person name="Moon J.Y."/>
            <person name="Weon H.Y."/>
            <person name="Ahn J.H."/>
            <person name="Chen W.M."/>
            <person name="Kwon S.W."/>
        </authorList>
    </citation>
    <scope>NUCLEOTIDE SEQUENCE [LARGE SCALE GENOMIC DNA]</scope>
    <source>
        <strain evidence="7 8">KIS83-12</strain>
    </source>
</reference>
<dbReference type="InterPro" id="IPR002810">
    <property type="entry name" value="NfeD-like_C"/>
</dbReference>
<organism evidence="7 8">
    <name type="scientific">Solimonas terrae</name>
    <dbReference type="NCBI Taxonomy" id="1396819"/>
    <lineage>
        <taxon>Bacteria</taxon>
        <taxon>Pseudomonadati</taxon>
        <taxon>Pseudomonadota</taxon>
        <taxon>Gammaproteobacteria</taxon>
        <taxon>Nevskiales</taxon>
        <taxon>Nevskiaceae</taxon>
        <taxon>Solimonas</taxon>
    </lineage>
</organism>
<name>A0A6M2BWS8_9GAMM</name>
<protein>
    <submittedName>
        <fullName evidence="7">NfeD family protein</fullName>
    </submittedName>
</protein>
<evidence type="ECO:0000256" key="3">
    <source>
        <dbReference type="ARBA" id="ARBA00022989"/>
    </source>
</evidence>
<feature type="transmembrane region" description="Helical" evidence="5">
    <location>
        <begin position="52"/>
        <end position="70"/>
    </location>
</feature>
<comment type="caution">
    <text evidence="7">The sequence shown here is derived from an EMBL/GenBank/DDBJ whole genome shotgun (WGS) entry which is preliminary data.</text>
</comment>
<evidence type="ECO:0000256" key="4">
    <source>
        <dbReference type="ARBA" id="ARBA00023136"/>
    </source>
</evidence>
<dbReference type="InterPro" id="IPR052165">
    <property type="entry name" value="Membrane_assoc_protease"/>
</dbReference>
<dbReference type="InterPro" id="IPR012340">
    <property type="entry name" value="NA-bd_OB-fold"/>
</dbReference>
<dbReference type="Proteomes" id="UP000472676">
    <property type="component" value="Unassembled WGS sequence"/>
</dbReference>
<keyword evidence="3 5" id="KW-1133">Transmembrane helix</keyword>
<evidence type="ECO:0000256" key="5">
    <source>
        <dbReference type="SAM" id="Phobius"/>
    </source>
</evidence>
<dbReference type="Gene3D" id="2.40.50.140">
    <property type="entry name" value="Nucleic acid-binding proteins"/>
    <property type="match status" value="1"/>
</dbReference>
<evidence type="ECO:0000256" key="2">
    <source>
        <dbReference type="ARBA" id="ARBA00022692"/>
    </source>
</evidence>
<dbReference type="RefSeq" id="WP_166260415.1">
    <property type="nucleotide sequence ID" value="NZ_JAAMOW010000009.1"/>
</dbReference>
<evidence type="ECO:0000256" key="1">
    <source>
        <dbReference type="ARBA" id="ARBA00004141"/>
    </source>
</evidence>
<dbReference type="Pfam" id="PF01957">
    <property type="entry name" value="NfeD"/>
    <property type="match status" value="1"/>
</dbReference>
<accession>A0A6M2BWS8</accession>
<keyword evidence="8" id="KW-1185">Reference proteome</keyword>
<evidence type="ECO:0000313" key="8">
    <source>
        <dbReference type="Proteomes" id="UP000472676"/>
    </source>
</evidence>
<evidence type="ECO:0000259" key="6">
    <source>
        <dbReference type="Pfam" id="PF01957"/>
    </source>
</evidence>
<dbReference type="PANTHER" id="PTHR33507">
    <property type="entry name" value="INNER MEMBRANE PROTEIN YBBJ"/>
    <property type="match status" value="1"/>
</dbReference>
<dbReference type="GO" id="GO:0005886">
    <property type="term" value="C:plasma membrane"/>
    <property type="evidence" value="ECO:0007669"/>
    <property type="project" value="TreeGrafter"/>
</dbReference>
<feature type="domain" description="NfeD-like C-terminal" evidence="6">
    <location>
        <begin position="90"/>
        <end position="144"/>
    </location>
</feature>
<gene>
    <name evidence="7" type="ORF">G7Y85_17595</name>
</gene>
<dbReference type="SUPFAM" id="SSF141322">
    <property type="entry name" value="NfeD domain-like"/>
    <property type="match status" value="1"/>
</dbReference>
<sequence>MQLEDIVYWHWWVAGLVFLTLEAMMPGAIFLWMGISAGLVGLLALMAPGLGWQIDFVVFGVLAVASVLAWRRFRPGAVASDQPTLNRRGQSYVGRRFTLSEPLVNGVGTLRVDDSQWRISGSVDVPAGAQVRVIGVDGATLRVEQIA</sequence>
<evidence type="ECO:0000313" key="7">
    <source>
        <dbReference type="EMBL" id="NGY06593.1"/>
    </source>
</evidence>
<keyword evidence="2 5" id="KW-0812">Transmembrane</keyword>